<feature type="region of interest" description="Disordered" evidence="1">
    <location>
        <begin position="1"/>
        <end position="26"/>
    </location>
</feature>
<evidence type="ECO:0000313" key="2">
    <source>
        <dbReference type="EMBL" id="KAK5077685.1"/>
    </source>
</evidence>
<dbReference type="Proteomes" id="UP001345013">
    <property type="component" value="Unassembled WGS sequence"/>
</dbReference>
<reference evidence="2 3" key="1">
    <citation type="submission" date="2023-08" db="EMBL/GenBank/DDBJ databases">
        <title>Black Yeasts Isolated from many extreme environments.</title>
        <authorList>
            <person name="Coleine C."/>
            <person name="Stajich J.E."/>
            <person name="Selbmann L."/>
        </authorList>
    </citation>
    <scope>NUCLEOTIDE SEQUENCE [LARGE SCALE GENOMIC DNA]</scope>
    <source>
        <strain evidence="2 3">CCFEE 5885</strain>
    </source>
</reference>
<proteinExistence type="predicted"/>
<evidence type="ECO:0000313" key="3">
    <source>
        <dbReference type="Proteomes" id="UP001345013"/>
    </source>
</evidence>
<evidence type="ECO:0000256" key="1">
    <source>
        <dbReference type="SAM" id="MobiDB-lite"/>
    </source>
</evidence>
<comment type="caution">
    <text evidence="2">The sequence shown here is derived from an EMBL/GenBank/DDBJ whole genome shotgun (WGS) entry which is preliminary data.</text>
</comment>
<name>A0ABR0JX21_9EURO</name>
<feature type="compositionally biased region" description="Polar residues" evidence="1">
    <location>
        <begin position="16"/>
        <end position="26"/>
    </location>
</feature>
<accession>A0ABR0JX21</accession>
<sequence>MAPETNDPPAPPPSPQCTASTGQQADNSVDQVCNRYYGYGDLPRVKGSPIPAEDYAAGQSYECMTQTIDGVVKEDNEDTHVAPLHKRKSSNRLRHFGQQAKRSKIAQAAEDCNTPTDESDEMDIHQHKFAGQNAEIEVDSDEDGQEDEDWYDRVMKQVRRAG</sequence>
<feature type="compositionally biased region" description="Pro residues" evidence="1">
    <location>
        <begin position="1"/>
        <end position="15"/>
    </location>
</feature>
<feature type="region of interest" description="Disordered" evidence="1">
    <location>
        <begin position="98"/>
        <end position="121"/>
    </location>
</feature>
<protein>
    <submittedName>
        <fullName evidence="2">Uncharacterized protein</fullName>
    </submittedName>
</protein>
<organism evidence="2 3">
    <name type="scientific">Lithohypha guttulata</name>
    <dbReference type="NCBI Taxonomy" id="1690604"/>
    <lineage>
        <taxon>Eukaryota</taxon>
        <taxon>Fungi</taxon>
        <taxon>Dikarya</taxon>
        <taxon>Ascomycota</taxon>
        <taxon>Pezizomycotina</taxon>
        <taxon>Eurotiomycetes</taxon>
        <taxon>Chaetothyriomycetidae</taxon>
        <taxon>Chaetothyriales</taxon>
        <taxon>Trichomeriaceae</taxon>
        <taxon>Lithohypha</taxon>
    </lineage>
</organism>
<gene>
    <name evidence="2" type="ORF">LTR24_009416</name>
</gene>
<dbReference type="EMBL" id="JAVRRG010000205">
    <property type="protein sequence ID" value="KAK5077685.1"/>
    <property type="molecule type" value="Genomic_DNA"/>
</dbReference>
<keyword evidence="3" id="KW-1185">Reference proteome</keyword>